<protein>
    <submittedName>
        <fullName evidence="9">B3 domain-containing protein Os11g0197600-like</fullName>
    </submittedName>
</protein>
<evidence type="ECO:0000256" key="5">
    <source>
        <dbReference type="ARBA" id="ARBA00023242"/>
    </source>
</evidence>
<evidence type="ECO:0000259" key="7">
    <source>
        <dbReference type="PROSITE" id="PS50863"/>
    </source>
</evidence>
<evidence type="ECO:0000313" key="9">
    <source>
        <dbReference type="RefSeq" id="XP_039121065.1"/>
    </source>
</evidence>
<keyword evidence="8" id="KW-1185">Reference proteome</keyword>
<dbReference type="InterPro" id="IPR015300">
    <property type="entry name" value="DNA-bd_pseudobarrel_sf"/>
</dbReference>
<dbReference type="InterPro" id="IPR003340">
    <property type="entry name" value="B3_DNA-bd"/>
</dbReference>
<dbReference type="GO" id="GO:0003677">
    <property type="term" value="F:DNA binding"/>
    <property type="evidence" value="ECO:0007669"/>
    <property type="project" value="UniProtKB-KW"/>
</dbReference>
<evidence type="ECO:0000313" key="8">
    <source>
        <dbReference type="Proteomes" id="UP001515500"/>
    </source>
</evidence>
<dbReference type="CDD" id="cd10017">
    <property type="entry name" value="B3_DNA"/>
    <property type="match status" value="2"/>
</dbReference>
<keyword evidence="2" id="KW-0805">Transcription regulation</keyword>
<dbReference type="AlphaFoldDB" id="A0AB40B0X9"/>
<evidence type="ECO:0000256" key="3">
    <source>
        <dbReference type="ARBA" id="ARBA00023125"/>
    </source>
</evidence>
<feature type="region of interest" description="Disordered" evidence="6">
    <location>
        <begin position="151"/>
        <end position="186"/>
    </location>
</feature>
<dbReference type="RefSeq" id="XP_039121065.1">
    <property type="nucleotide sequence ID" value="XM_039265131.1"/>
</dbReference>
<dbReference type="Gene3D" id="2.40.330.10">
    <property type="entry name" value="DNA-binding pseudobarrel domain"/>
    <property type="match status" value="2"/>
</dbReference>
<comment type="subcellular location">
    <subcellularLocation>
        <location evidence="1">Nucleus</location>
    </subcellularLocation>
</comment>
<evidence type="ECO:0000256" key="4">
    <source>
        <dbReference type="ARBA" id="ARBA00023163"/>
    </source>
</evidence>
<accession>A0AB40B0X9</accession>
<dbReference type="Pfam" id="PF02362">
    <property type="entry name" value="B3"/>
    <property type="match status" value="2"/>
</dbReference>
<evidence type="ECO:0000256" key="6">
    <source>
        <dbReference type="SAM" id="MobiDB-lite"/>
    </source>
</evidence>
<dbReference type="SUPFAM" id="SSF101936">
    <property type="entry name" value="DNA-binding pseudobarrel domain"/>
    <property type="match status" value="2"/>
</dbReference>
<dbReference type="SMART" id="SM01019">
    <property type="entry name" value="B3"/>
    <property type="match status" value="2"/>
</dbReference>
<evidence type="ECO:0000256" key="2">
    <source>
        <dbReference type="ARBA" id="ARBA00023015"/>
    </source>
</evidence>
<keyword evidence="5" id="KW-0539">Nucleus</keyword>
<dbReference type="Proteomes" id="UP001515500">
    <property type="component" value="Chromosome 4"/>
</dbReference>
<keyword evidence="4" id="KW-0804">Transcription</keyword>
<keyword evidence="3" id="KW-0238">DNA-binding</keyword>
<feature type="domain" description="TF-B3" evidence="7">
    <location>
        <begin position="14"/>
        <end position="108"/>
    </location>
</feature>
<feature type="domain" description="TF-B3" evidence="7">
    <location>
        <begin position="346"/>
        <end position="439"/>
    </location>
</feature>
<gene>
    <name evidence="9" type="primary">LOC120257848</name>
</gene>
<organism evidence="8 9">
    <name type="scientific">Dioscorea cayennensis subsp. rotundata</name>
    <name type="common">White Guinea yam</name>
    <name type="synonym">Dioscorea rotundata</name>
    <dbReference type="NCBI Taxonomy" id="55577"/>
    <lineage>
        <taxon>Eukaryota</taxon>
        <taxon>Viridiplantae</taxon>
        <taxon>Streptophyta</taxon>
        <taxon>Embryophyta</taxon>
        <taxon>Tracheophyta</taxon>
        <taxon>Spermatophyta</taxon>
        <taxon>Magnoliopsida</taxon>
        <taxon>Liliopsida</taxon>
        <taxon>Dioscoreales</taxon>
        <taxon>Dioscoreaceae</taxon>
        <taxon>Dioscorea</taxon>
    </lineage>
</organism>
<sequence>MAAGARGMASFRCPSFFKVFLPNLSAQHLKIPPAFLKHIVHEEEARTVSLEGPSGSVWCVEMVRNSGGVWFENGWKEFVADHSVVMGDFLVFCYTGDSSFRVLLFDSTACQKEVAFCARPSQAATVLGEDIDEDDCKDLFKRALEKNAKKKKRRVGDSSDVDNSQRKVSSSLAVHSDSHSGPFEILGAANGGSSFDEADGSTPKEGTGTLMTLKSCGKQLHSNIPNRKTYIPKSRRGELTVYVPRIKPTTPKPQCKVKQEIDFTEEETLSNKLIHSGEMSTVKVQSKVKSNCLALMESGGPPQCSEDDVKLVRLGSLLSQRRPVTKDEMDRTIEMAKSFNSQNPFFAVVMREAYVYSSFFMNVPHTFVKQYFPETKTEMILWDSEGKRWPIMYNSYGRRGGFSAGWGKFSRNHNIEKDDVCIFELIKEYEMRVHIYRVVEEISPLVRIRRKDL</sequence>
<dbReference type="GeneID" id="120257848"/>
<reference evidence="9" key="1">
    <citation type="submission" date="2025-08" db="UniProtKB">
        <authorList>
            <consortium name="RefSeq"/>
        </authorList>
    </citation>
    <scope>IDENTIFICATION</scope>
</reference>
<dbReference type="PROSITE" id="PS50863">
    <property type="entry name" value="B3"/>
    <property type="match status" value="2"/>
</dbReference>
<evidence type="ECO:0000256" key="1">
    <source>
        <dbReference type="ARBA" id="ARBA00004123"/>
    </source>
</evidence>
<dbReference type="PANTHER" id="PTHR31391:SF155">
    <property type="entry name" value="B3 DOMAIN-CONTAINING PROTEIN OS11G0197600"/>
    <property type="match status" value="1"/>
</dbReference>
<dbReference type="GO" id="GO:0005634">
    <property type="term" value="C:nucleus"/>
    <property type="evidence" value="ECO:0007669"/>
    <property type="project" value="UniProtKB-SubCell"/>
</dbReference>
<dbReference type="PANTHER" id="PTHR31391">
    <property type="entry name" value="B3 DOMAIN-CONTAINING PROTEIN OS11G0197600-RELATED"/>
    <property type="match status" value="1"/>
</dbReference>
<name>A0AB40B0X9_DIOCR</name>
<dbReference type="InterPro" id="IPR044837">
    <property type="entry name" value="REM16-like"/>
</dbReference>
<proteinExistence type="predicted"/>